<name>A0AAV6TGF0_9ARAC</name>
<keyword evidence="2" id="KW-1185">Reference proteome</keyword>
<dbReference type="EMBL" id="JAFNEN010004700">
    <property type="protein sequence ID" value="KAG8170910.1"/>
    <property type="molecule type" value="Genomic_DNA"/>
</dbReference>
<feature type="non-terminal residue" evidence="1">
    <location>
        <position position="93"/>
    </location>
</feature>
<reference evidence="1 2" key="1">
    <citation type="journal article" date="2022" name="Nat. Ecol. Evol.">
        <title>A masculinizing supergene underlies an exaggerated male reproductive morph in a spider.</title>
        <authorList>
            <person name="Hendrickx F."/>
            <person name="De Corte Z."/>
            <person name="Sonet G."/>
            <person name="Van Belleghem S.M."/>
            <person name="Kostlbacher S."/>
            <person name="Vangestel C."/>
        </authorList>
    </citation>
    <scope>NUCLEOTIDE SEQUENCE [LARGE SCALE GENOMIC DNA]</scope>
    <source>
        <strain evidence="1">W744_W776</strain>
    </source>
</reference>
<gene>
    <name evidence="1" type="ORF">JTE90_011664</name>
</gene>
<evidence type="ECO:0000313" key="2">
    <source>
        <dbReference type="Proteomes" id="UP000827092"/>
    </source>
</evidence>
<dbReference type="Proteomes" id="UP000827092">
    <property type="component" value="Unassembled WGS sequence"/>
</dbReference>
<evidence type="ECO:0000313" key="1">
    <source>
        <dbReference type="EMBL" id="KAG8170910.1"/>
    </source>
</evidence>
<protein>
    <submittedName>
        <fullName evidence="1">Uncharacterized protein</fullName>
    </submittedName>
</protein>
<proteinExistence type="predicted"/>
<dbReference type="AlphaFoldDB" id="A0AAV6TGF0"/>
<sequence length="93" mass="11096">MKLHNLISKLKKWIKILESKTKMLPKSFLIEEKCRFLNNFSRQTADVEIPGEFLLPRHNHYFVCIARFMPKFDIVQKHNTAARRIYIKGHNGK</sequence>
<dbReference type="InterPro" id="IPR011009">
    <property type="entry name" value="Kinase-like_dom_sf"/>
</dbReference>
<organism evidence="1 2">
    <name type="scientific">Oedothorax gibbosus</name>
    <dbReference type="NCBI Taxonomy" id="931172"/>
    <lineage>
        <taxon>Eukaryota</taxon>
        <taxon>Metazoa</taxon>
        <taxon>Ecdysozoa</taxon>
        <taxon>Arthropoda</taxon>
        <taxon>Chelicerata</taxon>
        <taxon>Arachnida</taxon>
        <taxon>Araneae</taxon>
        <taxon>Araneomorphae</taxon>
        <taxon>Entelegynae</taxon>
        <taxon>Araneoidea</taxon>
        <taxon>Linyphiidae</taxon>
        <taxon>Erigoninae</taxon>
        <taxon>Oedothorax</taxon>
    </lineage>
</organism>
<comment type="caution">
    <text evidence="1">The sequence shown here is derived from an EMBL/GenBank/DDBJ whole genome shotgun (WGS) entry which is preliminary data.</text>
</comment>
<accession>A0AAV6TGF0</accession>
<dbReference type="SUPFAM" id="SSF56112">
    <property type="entry name" value="Protein kinase-like (PK-like)"/>
    <property type="match status" value="1"/>
</dbReference>